<gene>
    <name evidence="1" type="ORF">Y10_09810</name>
</gene>
<dbReference type="RefSeq" id="WP_281764247.1">
    <property type="nucleotide sequence ID" value="NZ_BRVO01000001.1"/>
</dbReference>
<comment type="caution">
    <text evidence="1">The sequence shown here is derived from an EMBL/GenBank/DDBJ whole genome shotgun (WGS) entry which is preliminary data.</text>
</comment>
<reference evidence="1" key="1">
    <citation type="submission" date="2022-07" db="EMBL/GenBank/DDBJ databases">
        <title>Taxonomy of Novel Oxalotrophic and Methylotrophic Bacteria.</title>
        <authorList>
            <person name="Sahin N."/>
            <person name="Tani A."/>
        </authorList>
    </citation>
    <scope>NUCLEOTIDE SEQUENCE</scope>
    <source>
        <strain evidence="1">Y10</strain>
    </source>
</reference>
<proteinExistence type="predicted"/>
<protein>
    <submittedName>
        <fullName evidence="1">Uncharacterized protein</fullName>
    </submittedName>
</protein>
<keyword evidence="2" id="KW-1185">Reference proteome</keyword>
<dbReference type="EMBL" id="BRVO01000001">
    <property type="protein sequence ID" value="GLB48613.1"/>
    <property type="molecule type" value="Genomic_DNA"/>
</dbReference>
<evidence type="ECO:0000313" key="2">
    <source>
        <dbReference type="Proteomes" id="UP001143543"/>
    </source>
</evidence>
<name>A0ABQ5MGU4_9FLAO</name>
<accession>A0ABQ5MGU4</accession>
<dbReference type="Proteomes" id="UP001143543">
    <property type="component" value="Unassembled WGS sequence"/>
</dbReference>
<sequence length="74" mass="8128">MLKKFLDNKAQMLSKEELQSIRGGRVAFLDCSECTQLCCYYGGTGGDTEYGWGACTGSGSTYCCDNGVHTYWCD</sequence>
<evidence type="ECO:0000313" key="1">
    <source>
        <dbReference type="EMBL" id="GLB48613.1"/>
    </source>
</evidence>
<organism evidence="1 2">
    <name type="scientific">Neptunitalea lumnitzerae</name>
    <dbReference type="NCBI Taxonomy" id="2965509"/>
    <lineage>
        <taxon>Bacteria</taxon>
        <taxon>Pseudomonadati</taxon>
        <taxon>Bacteroidota</taxon>
        <taxon>Flavobacteriia</taxon>
        <taxon>Flavobacteriales</taxon>
        <taxon>Flavobacteriaceae</taxon>
        <taxon>Neptunitalea</taxon>
    </lineage>
</organism>